<keyword evidence="11" id="KW-0560">Oxidoreductase</keyword>
<dbReference type="PROSITE" id="PS51471">
    <property type="entry name" value="FE2OG_OXY"/>
    <property type="match status" value="1"/>
</dbReference>
<reference evidence="15" key="1">
    <citation type="submission" date="2016-10" db="EMBL/GenBank/DDBJ databases">
        <authorList>
            <person name="Varghese N."/>
            <person name="Submissions S."/>
        </authorList>
    </citation>
    <scope>NUCLEOTIDE SEQUENCE [LARGE SCALE GENOMIC DNA]</scope>
    <source>
        <strain evidence="15">CGMCC 1.10683</strain>
    </source>
</reference>
<keyword evidence="11" id="KW-0408">Iron</keyword>
<dbReference type="Pfam" id="PF03171">
    <property type="entry name" value="2OG-FeII_Oxy"/>
    <property type="match status" value="1"/>
</dbReference>
<comment type="catalytic activity">
    <reaction evidence="10">
        <text>L-arginine + 2-oxoglutarate + O2 = guanidine + L-glutamate 5-semialdehyde + succinate + CO2</text>
        <dbReference type="Rhea" id="RHEA:31535"/>
        <dbReference type="ChEBI" id="CHEBI:15379"/>
        <dbReference type="ChEBI" id="CHEBI:16526"/>
        <dbReference type="ChEBI" id="CHEBI:16810"/>
        <dbReference type="ChEBI" id="CHEBI:30031"/>
        <dbReference type="ChEBI" id="CHEBI:30087"/>
        <dbReference type="ChEBI" id="CHEBI:32682"/>
        <dbReference type="ChEBI" id="CHEBI:58066"/>
        <dbReference type="EC" id="1.14.20.7"/>
    </reaction>
</comment>
<name>A0A1I6T5A5_9CAUL</name>
<sequence length="334" mass="37031">METASKDHKAFPVTATPTTEPASGRSIEPVSMTLYDADFQGFSDQLGASFERYGFAVIADHGLDAAIIDAALEDAKAFFALPEEVKRRYHQPGTGGARGLTPFGVEAAKGATTVDLKEFWHVGRELPEGHPYRKYMRDNVWPTEVPGFREHLYGMFSAMDALGRRILRAIARHLQLGDDYFEDKVQLGNSVLRMLHYPPVPADAPGVRAGAHEDINVITLLLGAEEAGLQLKDADGEWLDIAPPPNALVVNIGDMLQRLTNHVLPSTTHRVVNPAPERRGFARYSTPFFLHFNPDFVIESLPSTVTPENPDRYAGKAIMAEDFLTERLREIRLI</sequence>
<evidence type="ECO:0000256" key="1">
    <source>
        <dbReference type="ARBA" id="ARBA00001954"/>
    </source>
</evidence>
<keyword evidence="15" id="KW-1185">Reference proteome</keyword>
<feature type="region of interest" description="Disordered" evidence="12">
    <location>
        <begin position="1"/>
        <end position="25"/>
    </location>
</feature>
<proteinExistence type="inferred from homology"/>
<evidence type="ECO:0000256" key="6">
    <source>
        <dbReference type="ARBA" id="ARBA00022666"/>
    </source>
</evidence>
<comment type="pathway">
    <text evidence="2">Alkene biosynthesis; ethylene biosynthesis via 2-oxoglutarate.</text>
</comment>
<comment type="catalytic activity">
    <reaction evidence="9">
        <text>2-oxoglutarate + O2 + 2 H(+) = ethene + 3 CO2 + H2O</text>
        <dbReference type="Rhea" id="RHEA:31523"/>
        <dbReference type="ChEBI" id="CHEBI:15377"/>
        <dbReference type="ChEBI" id="CHEBI:15378"/>
        <dbReference type="ChEBI" id="CHEBI:15379"/>
        <dbReference type="ChEBI" id="CHEBI:16526"/>
        <dbReference type="ChEBI" id="CHEBI:16810"/>
        <dbReference type="ChEBI" id="CHEBI:18153"/>
        <dbReference type="EC" id="1.13.12.19"/>
    </reaction>
</comment>
<dbReference type="EC" id="1.13.12.19" evidence="4"/>
<keyword evidence="11" id="KW-0479">Metal-binding</keyword>
<evidence type="ECO:0000256" key="11">
    <source>
        <dbReference type="RuleBase" id="RU003682"/>
    </source>
</evidence>
<evidence type="ECO:0000256" key="10">
    <source>
        <dbReference type="ARBA" id="ARBA00049359"/>
    </source>
</evidence>
<dbReference type="InterPro" id="IPR027443">
    <property type="entry name" value="IPNS-like_sf"/>
</dbReference>
<keyword evidence="6" id="KW-0266">Ethylene biosynthesis</keyword>
<dbReference type="SUPFAM" id="SSF51197">
    <property type="entry name" value="Clavaminate synthase-like"/>
    <property type="match status" value="1"/>
</dbReference>
<dbReference type="GO" id="GO:0009693">
    <property type="term" value="P:ethylene biosynthetic process"/>
    <property type="evidence" value="ECO:0007669"/>
    <property type="project" value="UniProtKB-KW"/>
</dbReference>
<dbReference type="Gene3D" id="2.60.120.330">
    <property type="entry name" value="B-lactam Antibiotic, Isopenicillin N Synthase, Chain"/>
    <property type="match status" value="1"/>
</dbReference>
<comment type="cofactor">
    <cofactor evidence="1">
        <name>Fe(2+)</name>
        <dbReference type="ChEBI" id="CHEBI:29033"/>
    </cofactor>
</comment>
<evidence type="ECO:0000259" key="13">
    <source>
        <dbReference type="PROSITE" id="PS51471"/>
    </source>
</evidence>
<dbReference type="PANTHER" id="PTHR47990">
    <property type="entry name" value="2-OXOGLUTARATE (2OG) AND FE(II)-DEPENDENT OXYGENASE SUPERFAMILY PROTEIN-RELATED"/>
    <property type="match status" value="1"/>
</dbReference>
<dbReference type="AlphaFoldDB" id="A0A1I6T5A5"/>
<organism evidence="14 15">
    <name type="scientific">Brevundimonas viscosa</name>
    <dbReference type="NCBI Taxonomy" id="871741"/>
    <lineage>
        <taxon>Bacteria</taxon>
        <taxon>Pseudomonadati</taxon>
        <taxon>Pseudomonadota</taxon>
        <taxon>Alphaproteobacteria</taxon>
        <taxon>Caulobacterales</taxon>
        <taxon>Caulobacteraceae</taxon>
        <taxon>Brevundimonas</taxon>
    </lineage>
</organism>
<dbReference type="STRING" id="871741.SAMN05192570_2955"/>
<feature type="compositionally biased region" description="Basic and acidic residues" evidence="12">
    <location>
        <begin position="1"/>
        <end position="10"/>
    </location>
</feature>
<dbReference type="GO" id="GO:0046872">
    <property type="term" value="F:metal ion binding"/>
    <property type="evidence" value="ECO:0007669"/>
    <property type="project" value="UniProtKB-KW"/>
</dbReference>
<dbReference type="EMBL" id="FOZV01000008">
    <property type="protein sequence ID" value="SFS84218.1"/>
    <property type="molecule type" value="Genomic_DNA"/>
</dbReference>
<dbReference type="EC" id="1.14.20.7" evidence="3"/>
<accession>A0A1I6T5A5</accession>
<dbReference type="InterPro" id="IPR050231">
    <property type="entry name" value="Iron_ascorbate_oxido_reductase"/>
</dbReference>
<dbReference type="GO" id="GO:0102276">
    <property type="term" value="F:2-oxoglutarate oxygenase/decarboxylase (ethylene-forming) activity"/>
    <property type="evidence" value="ECO:0007669"/>
    <property type="project" value="UniProtKB-EC"/>
</dbReference>
<dbReference type="InterPro" id="IPR044861">
    <property type="entry name" value="IPNS-like_FE2OG_OXY"/>
</dbReference>
<comment type="similarity">
    <text evidence="11">Belongs to the iron/ascorbate-dependent oxidoreductase family.</text>
</comment>
<gene>
    <name evidence="14" type="ORF">SAMN05192570_2955</name>
</gene>
<dbReference type="OrthoDB" id="21825at2"/>
<dbReference type="InterPro" id="IPR026992">
    <property type="entry name" value="DIOX_N"/>
</dbReference>
<evidence type="ECO:0000256" key="9">
    <source>
        <dbReference type="ARBA" id="ARBA00047725"/>
    </source>
</evidence>
<evidence type="ECO:0000256" key="4">
    <source>
        <dbReference type="ARBA" id="ARBA00012531"/>
    </source>
</evidence>
<evidence type="ECO:0000256" key="3">
    <source>
        <dbReference type="ARBA" id="ARBA00012293"/>
    </source>
</evidence>
<dbReference type="PRINTS" id="PR00682">
    <property type="entry name" value="IPNSYNTHASE"/>
</dbReference>
<dbReference type="Pfam" id="PF14226">
    <property type="entry name" value="DIOX_N"/>
    <property type="match status" value="1"/>
</dbReference>
<evidence type="ECO:0000256" key="2">
    <source>
        <dbReference type="ARBA" id="ARBA00004767"/>
    </source>
</evidence>
<evidence type="ECO:0000256" key="5">
    <source>
        <dbReference type="ARBA" id="ARBA00019045"/>
    </source>
</evidence>
<dbReference type="InterPro" id="IPR005123">
    <property type="entry name" value="Oxoglu/Fe-dep_dioxygenase_dom"/>
</dbReference>
<feature type="domain" description="Fe2OG dioxygenase" evidence="13">
    <location>
        <begin position="187"/>
        <end position="292"/>
    </location>
</feature>
<evidence type="ECO:0000313" key="15">
    <source>
        <dbReference type="Proteomes" id="UP000198788"/>
    </source>
</evidence>
<evidence type="ECO:0000256" key="12">
    <source>
        <dbReference type="SAM" id="MobiDB-lite"/>
    </source>
</evidence>
<protein>
    <recommendedName>
        <fullName evidence="5">2-oxoglutarate-dependent ethylene/succinate-forming enzyme</fullName>
        <ecNumber evidence="4">1.13.12.19</ecNumber>
        <ecNumber evidence="3">1.14.20.7</ecNumber>
    </recommendedName>
    <alternativeName>
        <fullName evidence="7">2-oxoglutarate dioxygenase (ethylene-forming)</fullName>
    </alternativeName>
    <alternativeName>
        <fullName evidence="8">2-oxoglutarate/L-arginine monooxygenase/decarboxylase (succinate-forming)</fullName>
    </alternativeName>
</protein>
<evidence type="ECO:0000256" key="7">
    <source>
        <dbReference type="ARBA" id="ARBA00031011"/>
    </source>
</evidence>
<evidence type="ECO:0000256" key="8">
    <source>
        <dbReference type="ARBA" id="ARBA00031282"/>
    </source>
</evidence>
<evidence type="ECO:0000313" key="14">
    <source>
        <dbReference type="EMBL" id="SFS84218.1"/>
    </source>
</evidence>
<dbReference type="Proteomes" id="UP000198788">
    <property type="component" value="Unassembled WGS sequence"/>
</dbReference>